<protein>
    <submittedName>
        <fullName evidence="1">Uncharacterized protein</fullName>
    </submittedName>
</protein>
<accession>A0A6J4V1Y3</accession>
<reference evidence="1" key="1">
    <citation type="submission" date="2020-02" db="EMBL/GenBank/DDBJ databases">
        <authorList>
            <person name="Meier V. D."/>
        </authorList>
    </citation>
    <scope>NUCLEOTIDE SEQUENCE</scope>
    <source>
        <strain evidence="1">AVDCRST_MAG43</strain>
    </source>
</reference>
<dbReference type="EMBL" id="CADCWI010000099">
    <property type="protein sequence ID" value="CAA9562586.1"/>
    <property type="molecule type" value="Genomic_DNA"/>
</dbReference>
<organism evidence="1">
    <name type="scientific">uncultured Thermomicrobiales bacterium</name>
    <dbReference type="NCBI Taxonomy" id="1645740"/>
    <lineage>
        <taxon>Bacteria</taxon>
        <taxon>Pseudomonadati</taxon>
        <taxon>Thermomicrobiota</taxon>
        <taxon>Thermomicrobia</taxon>
        <taxon>Thermomicrobiales</taxon>
        <taxon>environmental samples</taxon>
    </lineage>
</organism>
<sequence>ASGASGSHRVVRLFVARLLCPVQCRGPVPPELDWRHSMFV</sequence>
<evidence type="ECO:0000313" key="1">
    <source>
        <dbReference type="EMBL" id="CAA9562586.1"/>
    </source>
</evidence>
<feature type="non-terminal residue" evidence="1">
    <location>
        <position position="1"/>
    </location>
</feature>
<proteinExistence type="predicted"/>
<name>A0A6J4V1Y3_9BACT</name>
<dbReference type="AlphaFoldDB" id="A0A6J4V1Y3"/>
<gene>
    <name evidence="1" type="ORF">AVDCRST_MAG43-2049</name>
</gene>
<feature type="non-terminal residue" evidence="1">
    <location>
        <position position="40"/>
    </location>
</feature>